<dbReference type="Gene3D" id="1.10.10.10">
    <property type="entry name" value="Winged helix-like DNA-binding domain superfamily/Winged helix DNA-binding domain"/>
    <property type="match status" value="1"/>
</dbReference>
<evidence type="ECO:0000313" key="2">
    <source>
        <dbReference type="Proteomes" id="UP001174315"/>
    </source>
</evidence>
<dbReference type="EMBL" id="JAUKNN010000023">
    <property type="protein sequence ID" value="MDN8669834.1"/>
    <property type="molecule type" value="Genomic_DNA"/>
</dbReference>
<gene>
    <name evidence="1" type="ORF">Q0S36_10875</name>
</gene>
<accession>A0ABT8QDK2</accession>
<dbReference type="SUPFAM" id="SSF46785">
    <property type="entry name" value="Winged helix' DNA-binding domain"/>
    <property type="match status" value="1"/>
</dbReference>
<protein>
    <submittedName>
        <fullName evidence="1">Winged helix DNA-binding protein</fullName>
    </submittedName>
</protein>
<evidence type="ECO:0000313" key="1">
    <source>
        <dbReference type="EMBL" id="MDN8669834.1"/>
    </source>
</evidence>
<dbReference type="InterPro" id="IPR036390">
    <property type="entry name" value="WH_DNA-bd_sf"/>
</dbReference>
<reference evidence="1" key="1">
    <citation type="submission" date="2023-07" db="EMBL/GenBank/DDBJ databases">
        <title>Stenotrophomonas isolates from soil.</title>
        <authorList>
            <person name="Sharma V."/>
            <person name="Zur-Pinska J."/>
            <person name="Hay A.G."/>
        </authorList>
    </citation>
    <scope>NUCLEOTIDE SEQUENCE</scope>
    <source>
        <strain evidence="1">C2</strain>
    </source>
</reference>
<comment type="caution">
    <text evidence="1">The sequence shown here is derived from an EMBL/GenBank/DDBJ whole genome shotgun (WGS) entry which is preliminary data.</text>
</comment>
<keyword evidence="2" id="KW-1185">Reference proteome</keyword>
<proteinExistence type="predicted"/>
<dbReference type="InterPro" id="IPR036388">
    <property type="entry name" value="WH-like_DNA-bd_sf"/>
</dbReference>
<name>A0ABT8QDK2_9GAMM</name>
<dbReference type="GO" id="GO:0003677">
    <property type="term" value="F:DNA binding"/>
    <property type="evidence" value="ECO:0007669"/>
    <property type="project" value="UniProtKB-KW"/>
</dbReference>
<dbReference type="Proteomes" id="UP001174315">
    <property type="component" value="Unassembled WGS sequence"/>
</dbReference>
<organism evidence="1 2">
    <name type="scientific">Stenotrophomonas indicatrix</name>
    <dbReference type="NCBI Taxonomy" id="2045451"/>
    <lineage>
        <taxon>Bacteria</taxon>
        <taxon>Pseudomonadati</taxon>
        <taxon>Pseudomonadota</taxon>
        <taxon>Gammaproteobacteria</taxon>
        <taxon>Lysobacterales</taxon>
        <taxon>Lysobacteraceae</taxon>
        <taxon>Stenotrophomonas</taxon>
    </lineage>
</organism>
<dbReference type="RefSeq" id="WP_100437147.1">
    <property type="nucleotide sequence ID" value="NZ_JAUKNN010000023.1"/>
</dbReference>
<keyword evidence="1" id="KW-0238">DNA-binding</keyword>
<sequence length="90" mass="9867">MKTEGTETSAAAVTQLLKGLVGAGYVDKQEAADDRRKVRVKVPAAGRARHRQREANIQQWMQQALAQYSEAKLSAATQILRQLGALYDAL</sequence>